<keyword evidence="4" id="KW-0732">Signal</keyword>
<evidence type="ECO:0000256" key="7">
    <source>
        <dbReference type="ARBA" id="ARBA00023145"/>
    </source>
</evidence>
<dbReference type="SUPFAM" id="SSF50494">
    <property type="entry name" value="Trypsin-like serine proteases"/>
    <property type="match status" value="1"/>
</dbReference>
<dbReference type="GO" id="GO:0004252">
    <property type="term" value="F:serine-type endopeptidase activity"/>
    <property type="evidence" value="ECO:0007669"/>
    <property type="project" value="InterPro"/>
</dbReference>
<dbReference type="PRINTS" id="PR00722">
    <property type="entry name" value="CHYMOTRYPSIN"/>
</dbReference>
<dbReference type="EMBL" id="CADEPI010000437">
    <property type="protein sequence ID" value="CAB3385889.1"/>
    <property type="molecule type" value="Genomic_DNA"/>
</dbReference>
<dbReference type="PROSITE" id="PS50240">
    <property type="entry name" value="TRYPSIN_DOM"/>
    <property type="match status" value="1"/>
</dbReference>
<evidence type="ECO:0000256" key="8">
    <source>
        <dbReference type="ARBA" id="ARBA00023157"/>
    </source>
</evidence>
<comment type="caution">
    <text evidence="10">The sequence shown here is derived from an EMBL/GenBank/DDBJ whole genome shotgun (WGS) entry which is preliminary data.</text>
</comment>
<dbReference type="PANTHER" id="PTHR24260">
    <property type="match status" value="1"/>
</dbReference>
<dbReference type="Gene3D" id="2.40.10.10">
    <property type="entry name" value="Trypsin-like serine proteases"/>
    <property type="match status" value="1"/>
</dbReference>
<evidence type="ECO:0000256" key="5">
    <source>
        <dbReference type="ARBA" id="ARBA00022801"/>
    </source>
</evidence>
<dbReference type="AlphaFoldDB" id="A0A8S1E0E9"/>
<keyword evidence="8" id="KW-1015">Disulfide bond</keyword>
<accession>A0A8S1E0E9</accession>
<keyword evidence="2" id="KW-0964">Secreted</keyword>
<dbReference type="OrthoDB" id="6147874at2759"/>
<evidence type="ECO:0000256" key="6">
    <source>
        <dbReference type="ARBA" id="ARBA00022825"/>
    </source>
</evidence>
<dbReference type="GO" id="GO:0005576">
    <property type="term" value="C:extracellular region"/>
    <property type="evidence" value="ECO:0007669"/>
    <property type="project" value="UniProtKB-SubCell"/>
</dbReference>
<keyword evidence="11" id="KW-1185">Reference proteome</keyword>
<dbReference type="PROSITE" id="PS00134">
    <property type="entry name" value="TRYPSIN_HIS"/>
    <property type="match status" value="1"/>
</dbReference>
<evidence type="ECO:0000256" key="3">
    <source>
        <dbReference type="ARBA" id="ARBA00022670"/>
    </source>
</evidence>
<dbReference type="CDD" id="cd00190">
    <property type="entry name" value="Tryp_SPc"/>
    <property type="match status" value="1"/>
</dbReference>
<dbReference type="FunFam" id="2.40.10.10:FF:000146">
    <property type="entry name" value="Serine protease 53"/>
    <property type="match status" value="1"/>
</dbReference>
<proteinExistence type="predicted"/>
<name>A0A8S1E0E9_9INSE</name>
<evidence type="ECO:0000256" key="1">
    <source>
        <dbReference type="ARBA" id="ARBA00004613"/>
    </source>
</evidence>
<evidence type="ECO:0000259" key="9">
    <source>
        <dbReference type="PROSITE" id="PS50240"/>
    </source>
</evidence>
<dbReference type="Proteomes" id="UP000494165">
    <property type="component" value="Unassembled WGS sequence"/>
</dbReference>
<evidence type="ECO:0000313" key="11">
    <source>
        <dbReference type="Proteomes" id="UP000494165"/>
    </source>
</evidence>
<dbReference type="InterPro" id="IPR001254">
    <property type="entry name" value="Trypsin_dom"/>
</dbReference>
<organism evidence="10 11">
    <name type="scientific">Cloeon dipterum</name>
    <dbReference type="NCBI Taxonomy" id="197152"/>
    <lineage>
        <taxon>Eukaryota</taxon>
        <taxon>Metazoa</taxon>
        <taxon>Ecdysozoa</taxon>
        <taxon>Arthropoda</taxon>
        <taxon>Hexapoda</taxon>
        <taxon>Insecta</taxon>
        <taxon>Pterygota</taxon>
        <taxon>Palaeoptera</taxon>
        <taxon>Ephemeroptera</taxon>
        <taxon>Pisciforma</taxon>
        <taxon>Baetidae</taxon>
        <taxon>Cloeon</taxon>
    </lineage>
</organism>
<sequence length="460" mass="52631">MEKSIYLLEKPNIIHLENNTKNHFLMEKHNPLEKCDHKKDNLNPLEKFNNKKDNLNPLEKCNHTKYNSNPLEKCDHKKDNLNPLEKFNNKKDNLNPLEKCNHTKYNSNPLEKCDHTKVNYNPLEKWDSSKDNPNPLERFNVLLEKSINTIDHSNSVEVFDNNPKENFNNTVVQAYYYLEKCNNTKDHSPSDTDRFDSCGVSHEVTNLIINGDTVAKGAWPWLSAIYKVEETCFTFICGGTLVTKRHVVTAAHCVLVTQGRADLMQPEKILIFLGKYNILNIVEKDSKSKEISGITIHPKYTGRLDEYAGVDLAIITFKIPTTFGPYIKPVCLWDSTKQYARTGKVVGWGRDEYGRPSKAPKQVDMPIVTNEQCIKADPNFAKITSDTTFCAGFRNGSGPCKGDSGGGLYFWDQETRKWSIRGIVSQALLDHEKQSCDLKNYVTFTDVSKLLDWIKKMIQQ</sequence>
<reference evidence="10 11" key="1">
    <citation type="submission" date="2020-04" db="EMBL/GenBank/DDBJ databases">
        <authorList>
            <person name="Alioto T."/>
            <person name="Alioto T."/>
            <person name="Gomez Garrido J."/>
        </authorList>
    </citation>
    <scope>NUCLEOTIDE SEQUENCE [LARGE SCALE GENOMIC DNA]</scope>
</reference>
<comment type="subcellular location">
    <subcellularLocation>
        <location evidence="1">Secreted</location>
    </subcellularLocation>
</comment>
<evidence type="ECO:0000313" key="10">
    <source>
        <dbReference type="EMBL" id="CAB3385889.1"/>
    </source>
</evidence>
<protein>
    <recommendedName>
        <fullName evidence="9">Peptidase S1 domain-containing protein</fullName>
    </recommendedName>
</protein>
<evidence type="ECO:0000256" key="4">
    <source>
        <dbReference type="ARBA" id="ARBA00022729"/>
    </source>
</evidence>
<dbReference type="InterPro" id="IPR051333">
    <property type="entry name" value="CLIP_Serine_Protease"/>
</dbReference>
<dbReference type="InterPro" id="IPR018114">
    <property type="entry name" value="TRYPSIN_HIS"/>
</dbReference>
<dbReference type="InterPro" id="IPR001314">
    <property type="entry name" value="Peptidase_S1A"/>
</dbReference>
<feature type="domain" description="Peptidase S1" evidence="9">
    <location>
        <begin position="208"/>
        <end position="459"/>
    </location>
</feature>
<evidence type="ECO:0000256" key="2">
    <source>
        <dbReference type="ARBA" id="ARBA00022525"/>
    </source>
</evidence>
<keyword evidence="5" id="KW-0378">Hydrolase</keyword>
<keyword evidence="7" id="KW-0865">Zymogen</keyword>
<dbReference type="SMART" id="SM00020">
    <property type="entry name" value="Tryp_SPc"/>
    <property type="match status" value="1"/>
</dbReference>
<keyword evidence="6" id="KW-0720">Serine protease</keyword>
<gene>
    <name evidence="10" type="ORF">CLODIP_2_CD04882</name>
</gene>
<dbReference type="Pfam" id="PF00089">
    <property type="entry name" value="Trypsin"/>
    <property type="match status" value="1"/>
</dbReference>
<dbReference type="PANTHER" id="PTHR24260:SF143">
    <property type="entry name" value="SERINE PROTEASE GD-LIKE PROTEIN"/>
    <property type="match status" value="1"/>
</dbReference>
<keyword evidence="3" id="KW-0645">Protease</keyword>
<dbReference type="InterPro" id="IPR043504">
    <property type="entry name" value="Peptidase_S1_PA_chymotrypsin"/>
</dbReference>
<dbReference type="InterPro" id="IPR009003">
    <property type="entry name" value="Peptidase_S1_PA"/>
</dbReference>
<dbReference type="GO" id="GO:0006508">
    <property type="term" value="P:proteolysis"/>
    <property type="evidence" value="ECO:0007669"/>
    <property type="project" value="UniProtKB-KW"/>
</dbReference>